<evidence type="ECO:0000313" key="3">
    <source>
        <dbReference type="EMBL" id="KAL2785639.1"/>
    </source>
</evidence>
<accession>A0ABR4FQY7</accession>
<keyword evidence="4" id="KW-1185">Reference proteome</keyword>
<keyword evidence="3" id="KW-0689">Ribosomal protein</keyword>
<evidence type="ECO:0000313" key="4">
    <source>
        <dbReference type="Proteomes" id="UP001610563"/>
    </source>
</evidence>
<dbReference type="PANTHER" id="PTHR28041:SF1">
    <property type="entry name" value="LARGE RIBOSOMAL SUBUNIT PROTEIN ML59"/>
    <property type="match status" value="1"/>
</dbReference>
<keyword evidence="3" id="KW-0687">Ribonucleoprotein</keyword>
<feature type="compositionally biased region" description="Polar residues" evidence="1">
    <location>
        <begin position="44"/>
        <end position="55"/>
    </location>
</feature>
<feature type="compositionally biased region" description="Polar residues" evidence="1">
    <location>
        <begin position="73"/>
        <end position="83"/>
    </location>
</feature>
<feature type="domain" description="Large ribosomal subunit protein mL59" evidence="2">
    <location>
        <begin position="16"/>
        <end position="185"/>
    </location>
</feature>
<dbReference type="Proteomes" id="UP001610563">
    <property type="component" value="Unassembled WGS sequence"/>
</dbReference>
<dbReference type="GO" id="GO:0005840">
    <property type="term" value="C:ribosome"/>
    <property type="evidence" value="ECO:0007669"/>
    <property type="project" value="UniProtKB-KW"/>
</dbReference>
<gene>
    <name evidence="3" type="ORF">BJX66DRAFT_342882</name>
</gene>
<dbReference type="InterPro" id="IPR040922">
    <property type="entry name" value="Ribosomal_mL59_dom"/>
</dbReference>
<dbReference type="InterPro" id="IPR037507">
    <property type="entry name" value="Ribosomal_mL59"/>
</dbReference>
<dbReference type="Pfam" id="PF18126">
    <property type="entry name" value="Mitoc_mL59"/>
    <property type="match status" value="1"/>
</dbReference>
<dbReference type="EMBL" id="JBFTWV010000138">
    <property type="protein sequence ID" value="KAL2785639.1"/>
    <property type="molecule type" value="Genomic_DNA"/>
</dbReference>
<protein>
    <submittedName>
        <fullName evidence="3">60S ribosomal protein L25</fullName>
    </submittedName>
</protein>
<organism evidence="3 4">
    <name type="scientific">Aspergillus keveii</name>
    <dbReference type="NCBI Taxonomy" id="714993"/>
    <lineage>
        <taxon>Eukaryota</taxon>
        <taxon>Fungi</taxon>
        <taxon>Dikarya</taxon>
        <taxon>Ascomycota</taxon>
        <taxon>Pezizomycotina</taxon>
        <taxon>Eurotiomycetes</taxon>
        <taxon>Eurotiomycetidae</taxon>
        <taxon>Eurotiales</taxon>
        <taxon>Aspergillaceae</taxon>
        <taxon>Aspergillus</taxon>
        <taxon>Aspergillus subgen. Nidulantes</taxon>
    </lineage>
</organism>
<feature type="compositionally biased region" description="Basic and acidic residues" evidence="1">
    <location>
        <begin position="58"/>
        <end position="69"/>
    </location>
</feature>
<name>A0ABR4FQY7_9EURO</name>
<reference evidence="3 4" key="1">
    <citation type="submission" date="2024-07" db="EMBL/GenBank/DDBJ databases">
        <title>Section-level genome sequencing and comparative genomics of Aspergillus sections Usti and Cavernicolus.</title>
        <authorList>
            <consortium name="Lawrence Berkeley National Laboratory"/>
            <person name="Nybo J.L."/>
            <person name="Vesth T.C."/>
            <person name="Theobald S."/>
            <person name="Frisvad J.C."/>
            <person name="Larsen T.O."/>
            <person name="Kjaerboelling I."/>
            <person name="Rothschild-Mancinelli K."/>
            <person name="Lyhne E.K."/>
            <person name="Kogle M.E."/>
            <person name="Barry K."/>
            <person name="Clum A."/>
            <person name="Na H."/>
            <person name="Ledsgaard L."/>
            <person name="Lin J."/>
            <person name="Lipzen A."/>
            <person name="Kuo A."/>
            <person name="Riley R."/>
            <person name="Mondo S."/>
            <person name="Labutti K."/>
            <person name="Haridas S."/>
            <person name="Pangalinan J."/>
            <person name="Salamov A.A."/>
            <person name="Simmons B.A."/>
            <person name="Magnuson J.K."/>
            <person name="Chen J."/>
            <person name="Drula E."/>
            <person name="Henrissat B."/>
            <person name="Wiebenga A."/>
            <person name="Lubbers R.J."/>
            <person name="Gomes A.C."/>
            <person name="Makela M.R."/>
            <person name="Stajich J."/>
            <person name="Grigoriev I.V."/>
            <person name="Mortensen U.H."/>
            <person name="De Vries R.P."/>
            <person name="Baker S.E."/>
            <person name="Andersen M.R."/>
        </authorList>
    </citation>
    <scope>NUCLEOTIDE SEQUENCE [LARGE SCALE GENOMIC DNA]</scope>
    <source>
        <strain evidence="3 4">CBS 209.92</strain>
    </source>
</reference>
<evidence type="ECO:0000259" key="2">
    <source>
        <dbReference type="Pfam" id="PF18126"/>
    </source>
</evidence>
<comment type="caution">
    <text evidence="3">The sequence shown here is derived from an EMBL/GenBank/DDBJ whole genome shotgun (WGS) entry which is preliminary data.</text>
</comment>
<sequence>MESALQGSITKNLPERLLRFFARYPPQKYSALVRPQPDPETTPKADSSTLPSPYTANRDAKGFQREDPRAPSASRSLLWSDPNSPNPFLPVKVGERWQGARIGLRRQADLVKMAKKYGVEALLPPGRKSTEFKETRLAEKGLTIKGTGIGQKVKGHRWERTMETRLEDRRKAMMEMPETIRMWKQRGHGRGWKKWPKR</sequence>
<dbReference type="PANTHER" id="PTHR28041">
    <property type="entry name" value="54S RIBOSOMAL PROTEIN L25, MITOCHONDRIAL"/>
    <property type="match status" value="1"/>
</dbReference>
<evidence type="ECO:0000256" key="1">
    <source>
        <dbReference type="SAM" id="MobiDB-lite"/>
    </source>
</evidence>
<proteinExistence type="predicted"/>
<feature type="region of interest" description="Disordered" evidence="1">
    <location>
        <begin position="29"/>
        <end position="85"/>
    </location>
</feature>